<dbReference type="RefSeq" id="WP_200675021.1">
    <property type="nucleotide sequence ID" value="NZ_JAACYA010000002.1"/>
</dbReference>
<dbReference type="Proteomes" id="UP000772812">
    <property type="component" value="Unassembled WGS sequence"/>
</dbReference>
<dbReference type="EMBL" id="JAACYA010000002">
    <property type="protein sequence ID" value="MBK3333406.1"/>
    <property type="molecule type" value="Genomic_DNA"/>
</dbReference>
<reference evidence="1 2" key="1">
    <citation type="journal article" date="2021" name="Syst. Appl. Microbiol.">
        <title>Persephonella atlantica sp. nov.: How to adapt to physico-chemical gradients in high temperature hydrothermal habitats.</title>
        <authorList>
            <person name="Francois D.X."/>
            <person name="Godfroy A."/>
            <person name="Mathien C."/>
            <person name="Aube J."/>
            <person name="Cathalot C."/>
            <person name="Lesongeur F."/>
            <person name="L'Haridon S."/>
            <person name="Philippon X."/>
            <person name="Roussel E.G."/>
        </authorList>
    </citation>
    <scope>NUCLEOTIDE SEQUENCE [LARGE SCALE GENOMIC DNA]</scope>
    <source>
        <strain evidence="1 2">MO1340</strain>
    </source>
</reference>
<proteinExistence type="predicted"/>
<name>A0ABS1GKF9_9AQUI</name>
<protein>
    <submittedName>
        <fullName evidence="1">Uncharacterized protein</fullName>
    </submittedName>
</protein>
<evidence type="ECO:0000313" key="2">
    <source>
        <dbReference type="Proteomes" id="UP000772812"/>
    </source>
</evidence>
<evidence type="ECO:0000313" key="1">
    <source>
        <dbReference type="EMBL" id="MBK3333406.1"/>
    </source>
</evidence>
<accession>A0ABS1GKF9</accession>
<comment type="caution">
    <text evidence="1">The sequence shown here is derived from an EMBL/GenBank/DDBJ whole genome shotgun (WGS) entry which is preliminary data.</text>
</comment>
<gene>
    <name evidence="1" type="ORF">GWK41_10055</name>
</gene>
<keyword evidence="2" id="KW-1185">Reference proteome</keyword>
<organism evidence="1 2">
    <name type="scientific">Persephonella atlantica</name>
    <dbReference type="NCBI Taxonomy" id="2699429"/>
    <lineage>
        <taxon>Bacteria</taxon>
        <taxon>Pseudomonadati</taxon>
        <taxon>Aquificota</taxon>
        <taxon>Aquificia</taxon>
        <taxon>Aquificales</taxon>
        <taxon>Hydrogenothermaceae</taxon>
        <taxon>Persephonella</taxon>
    </lineage>
</organism>
<sequence>MNLDTQELLRRYKIDIEHINLEDTFDLENMFYKRKELIKRFNTLTLKELSEFLKLEKEITKHIPEIKRRYSLFYEKVIKPATKELQGKIEYFREILSSTKR</sequence>